<dbReference type="eggNOG" id="COG1280">
    <property type="taxonomic scope" value="Bacteria"/>
</dbReference>
<dbReference type="HOGENOM" id="CLU_079569_1_2_7"/>
<evidence type="ECO:0000256" key="1">
    <source>
        <dbReference type="ARBA" id="ARBA00004651"/>
    </source>
</evidence>
<evidence type="ECO:0000313" key="8">
    <source>
        <dbReference type="Proteomes" id="UP000002601"/>
    </source>
</evidence>
<feature type="transmembrane region" description="Helical" evidence="6">
    <location>
        <begin position="137"/>
        <end position="161"/>
    </location>
</feature>
<dbReference type="EMBL" id="CP001649">
    <property type="protein sequence ID" value="ACS80127.1"/>
    <property type="molecule type" value="Genomic_DNA"/>
</dbReference>
<feature type="transmembrane region" description="Helical" evidence="6">
    <location>
        <begin position="6"/>
        <end position="27"/>
    </location>
</feature>
<dbReference type="KEGG" id="dsa:Desal_2067"/>
<dbReference type="RefSeq" id="WP_015851943.1">
    <property type="nucleotide sequence ID" value="NC_012881.1"/>
</dbReference>
<sequence>MNILAFLAYSIVVTFTPGPSNIVIFSTAQNHGYKKALEFVAGATLAFGILLSLSAALNSYLFNMMPQVQTVMTVIGTSYMLYLAWKILHMDDGGNSKKSGGFMTGFTMQFINPKVVLFTLTVIGSFVIPAFSDPLDIALYVLILTFIGFCAYSSWVVLGTLFRRYLRPYQKQANIILSLTMVYCAWSISGLQNLL</sequence>
<dbReference type="PANTHER" id="PTHR30086:SF20">
    <property type="entry name" value="ARGININE EXPORTER PROTEIN ARGO-RELATED"/>
    <property type="match status" value="1"/>
</dbReference>
<dbReference type="OrthoDB" id="9784202at2"/>
<feature type="transmembrane region" description="Helical" evidence="6">
    <location>
        <begin position="39"/>
        <end position="62"/>
    </location>
</feature>
<dbReference type="Proteomes" id="UP000002601">
    <property type="component" value="Chromosome"/>
</dbReference>
<dbReference type="AlphaFoldDB" id="C6BVF2"/>
<accession>C6BVF2</accession>
<keyword evidence="2" id="KW-1003">Cell membrane</keyword>
<evidence type="ECO:0000256" key="3">
    <source>
        <dbReference type="ARBA" id="ARBA00022692"/>
    </source>
</evidence>
<dbReference type="InterPro" id="IPR001123">
    <property type="entry name" value="LeuE-type"/>
</dbReference>
<evidence type="ECO:0000256" key="4">
    <source>
        <dbReference type="ARBA" id="ARBA00022989"/>
    </source>
</evidence>
<evidence type="ECO:0000256" key="2">
    <source>
        <dbReference type="ARBA" id="ARBA00022475"/>
    </source>
</evidence>
<name>C6BVF2_MARSD</name>
<keyword evidence="4 6" id="KW-1133">Transmembrane helix</keyword>
<protein>
    <submittedName>
        <fullName evidence="7">Lysine exporter protein (LYSE/YGGA)</fullName>
    </submittedName>
</protein>
<dbReference type="STRING" id="526222.Desal_2067"/>
<feature type="transmembrane region" description="Helical" evidence="6">
    <location>
        <begin position="68"/>
        <end position="89"/>
    </location>
</feature>
<gene>
    <name evidence="7" type="ordered locus">Desal_2067</name>
</gene>
<keyword evidence="3 6" id="KW-0812">Transmembrane</keyword>
<dbReference type="PANTHER" id="PTHR30086">
    <property type="entry name" value="ARGININE EXPORTER PROTEIN ARGO"/>
    <property type="match status" value="1"/>
</dbReference>
<feature type="transmembrane region" description="Helical" evidence="6">
    <location>
        <begin position="110"/>
        <end position="131"/>
    </location>
</feature>
<organism evidence="7 8">
    <name type="scientific">Maridesulfovibrio salexigens (strain ATCC 14822 / DSM 2638 / NCIMB 8403 / VKM B-1763)</name>
    <name type="common">Desulfovibrio salexigens</name>
    <dbReference type="NCBI Taxonomy" id="526222"/>
    <lineage>
        <taxon>Bacteria</taxon>
        <taxon>Pseudomonadati</taxon>
        <taxon>Thermodesulfobacteriota</taxon>
        <taxon>Desulfovibrionia</taxon>
        <taxon>Desulfovibrionales</taxon>
        <taxon>Desulfovibrionaceae</taxon>
        <taxon>Maridesulfovibrio</taxon>
    </lineage>
</organism>
<feature type="transmembrane region" description="Helical" evidence="6">
    <location>
        <begin position="173"/>
        <end position="191"/>
    </location>
</feature>
<dbReference type="GO" id="GO:0015171">
    <property type="term" value="F:amino acid transmembrane transporter activity"/>
    <property type="evidence" value="ECO:0007669"/>
    <property type="project" value="TreeGrafter"/>
</dbReference>
<proteinExistence type="predicted"/>
<keyword evidence="5 6" id="KW-0472">Membrane</keyword>
<dbReference type="GO" id="GO:0005886">
    <property type="term" value="C:plasma membrane"/>
    <property type="evidence" value="ECO:0007669"/>
    <property type="project" value="UniProtKB-SubCell"/>
</dbReference>
<dbReference type="Pfam" id="PF01810">
    <property type="entry name" value="LysE"/>
    <property type="match status" value="1"/>
</dbReference>
<evidence type="ECO:0000256" key="5">
    <source>
        <dbReference type="ARBA" id="ARBA00023136"/>
    </source>
</evidence>
<reference evidence="7 8" key="1">
    <citation type="submission" date="2009-06" db="EMBL/GenBank/DDBJ databases">
        <title>Complete sequence of Desulfovibrio salexigens DSM 2638.</title>
        <authorList>
            <consortium name="US DOE Joint Genome Institute"/>
            <person name="Lucas S."/>
            <person name="Copeland A."/>
            <person name="Lapidus A."/>
            <person name="Glavina del Rio T."/>
            <person name="Tice H."/>
            <person name="Bruce D."/>
            <person name="Goodwin L."/>
            <person name="Pitluck S."/>
            <person name="Munk A.C."/>
            <person name="Brettin T."/>
            <person name="Detter J.C."/>
            <person name="Han C."/>
            <person name="Tapia R."/>
            <person name="Larimer F."/>
            <person name="Land M."/>
            <person name="Hauser L."/>
            <person name="Kyrpides N."/>
            <person name="Anderson I."/>
            <person name="Wall J.D."/>
            <person name="Arkin A.P."/>
            <person name="Dehal P."/>
            <person name="Chivian D."/>
            <person name="Giles B."/>
            <person name="Hazen T.C."/>
        </authorList>
    </citation>
    <scope>NUCLEOTIDE SEQUENCE [LARGE SCALE GENOMIC DNA]</scope>
    <source>
        <strain evidence="8">ATCC 14822 / DSM 2638 / NCIMB 8403 / VKM B-1763</strain>
    </source>
</reference>
<evidence type="ECO:0000313" key="7">
    <source>
        <dbReference type="EMBL" id="ACS80127.1"/>
    </source>
</evidence>
<keyword evidence="8" id="KW-1185">Reference proteome</keyword>
<evidence type="ECO:0000256" key="6">
    <source>
        <dbReference type="SAM" id="Phobius"/>
    </source>
</evidence>
<dbReference type="GO" id="GO:0033228">
    <property type="term" value="P:cysteine export across plasma membrane"/>
    <property type="evidence" value="ECO:0007669"/>
    <property type="project" value="TreeGrafter"/>
</dbReference>
<comment type="subcellular location">
    <subcellularLocation>
        <location evidence="1">Cell membrane</location>
        <topology evidence="1">Multi-pass membrane protein</topology>
    </subcellularLocation>
</comment>